<evidence type="ECO:0000313" key="2">
    <source>
        <dbReference type="EMBL" id="JAH65009.1"/>
    </source>
</evidence>
<reference evidence="2" key="1">
    <citation type="submission" date="2014-11" db="EMBL/GenBank/DDBJ databases">
        <authorList>
            <person name="Amaro Gonzalez C."/>
        </authorList>
    </citation>
    <scope>NUCLEOTIDE SEQUENCE</scope>
</reference>
<reference evidence="2" key="2">
    <citation type="journal article" date="2015" name="Fish Shellfish Immunol.">
        <title>Early steps in the European eel (Anguilla anguilla)-Vibrio vulnificus interaction in the gills: Role of the RtxA13 toxin.</title>
        <authorList>
            <person name="Callol A."/>
            <person name="Pajuelo D."/>
            <person name="Ebbesson L."/>
            <person name="Teles M."/>
            <person name="MacKenzie S."/>
            <person name="Amaro C."/>
        </authorList>
    </citation>
    <scope>NUCLEOTIDE SEQUENCE</scope>
</reference>
<proteinExistence type="predicted"/>
<name>A0A0E9UGK4_ANGAN</name>
<sequence>MRKKMVRNQFIDSSTDKLLDT</sequence>
<dbReference type="EMBL" id="GBXM01047317">
    <property type="protein sequence ID" value="JAH61260.1"/>
    <property type="molecule type" value="Transcribed_RNA"/>
</dbReference>
<evidence type="ECO:0000256" key="1">
    <source>
        <dbReference type="SAM" id="MobiDB-lite"/>
    </source>
</evidence>
<dbReference type="AlphaFoldDB" id="A0A0E9UGK4"/>
<feature type="region of interest" description="Disordered" evidence="1">
    <location>
        <begin position="1"/>
        <end position="21"/>
    </location>
</feature>
<dbReference type="EMBL" id="GBXM01043568">
    <property type="protein sequence ID" value="JAH65009.1"/>
    <property type="molecule type" value="Transcribed_RNA"/>
</dbReference>
<protein>
    <submittedName>
        <fullName evidence="2">Uncharacterized protein</fullName>
    </submittedName>
</protein>
<organism evidence="2">
    <name type="scientific">Anguilla anguilla</name>
    <name type="common">European freshwater eel</name>
    <name type="synonym">Muraena anguilla</name>
    <dbReference type="NCBI Taxonomy" id="7936"/>
    <lineage>
        <taxon>Eukaryota</taxon>
        <taxon>Metazoa</taxon>
        <taxon>Chordata</taxon>
        <taxon>Craniata</taxon>
        <taxon>Vertebrata</taxon>
        <taxon>Euteleostomi</taxon>
        <taxon>Actinopterygii</taxon>
        <taxon>Neopterygii</taxon>
        <taxon>Teleostei</taxon>
        <taxon>Anguilliformes</taxon>
        <taxon>Anguillidae</taxon>
        <taxon>Anguilla</taxon>
    </lineage>
</organism>
<accession>A0A0E9UGK4</accession>